<dbReference type="Pfam" id="PF12752">
    <property type="entry name" value="SUZ"/>
    <property type="match status" value="1"/>
</dbReference>
<reference evidence="3 4" key="1">
    <citation type="journal article" date="2020" name="ISME J.">
        <title>Uncovering the hidden diversity of litter-decomposition mechanisms in mushroom-forming fungi.</title>
        <authorList>
            <person name="Floudas D."/>
            <person name="Bentzer J."/>
            <person name="Ahren D."/>
            <person name="Johansson T."/>
            <person name="Persson P."/>
            <person name="Tunlid A."/>
        </authorList>
    </citation>
    <scope>NUCLEOTIDE SEQUENCE [LARGE SCALE GENOMIC DNA]</scope>
    <source>
        <strain evidence="3 4">CBS 291.85</strain>
    </source>
</reference>
<dbReference type="AlphaFoldDB" id="A0A8H5CUY6"/>
<evidence type="ECO:0000313" key="3">
    <source>
        <dbReference type="EMBL" id="KAF5348078.1"/>
    </source>
</evidence>
<organism evidence="3 4">
    <name type="scientific">Tetrapyrgos nigripes</name>
    <dbReference type="NCBI Taxonomy" id="182062"/>
    <lineage>
        <taxon>Eukaryota</taxon>
        <taxon>Fungi</taxon>
        <taxon>Dikarya</taxon>
        <taxon>Basidiomycota</taxon>
        <taxon>Agaricomycotina</taxon>
        <taxon>Agaricomycetes</taxon>
        <taxon>Agaricomycetidae</taxon>
        <taxon>Agaricales</taxon>
        <taxon>Marasmiineae</taxon>
        <taxon>Marasmiaceae</taxon>
        <taxon>Tetrapyrgos</taxon>
    </lineage>
</organism>
<feature type="compositionally biased region" description="Acidic residues" evidence="1">
    <location>
        <begin position="30"/>
        <end position="39"/>
    </location>
</feature>
<dbReference type="PANTHER" id="PTHR31796">
    <property type="entry name" value="SUZ DOMAIN-CONTAINING PROTEIN 1"/>
    <property type="match status" value="1"/>
</dbReference>
<feature type="region of interest" description="Disordered" evidence="1">
    <location>
        <begin position="1"/>
        <end position="58"/>
    </location>
</feature>
<dbReference type="InterPro" id="IPR039228">
    <property type="entry name" value="SZRD1"/>
</dbReference>
<evidence type="ECO:0000259" key="2">
    <source>
        <dbReference type="PROSITE" id="PS51673"/>
    </source>
</evidence>
<dbReference type="InterPro" id="IPR024771">
    <property type="entry name" value="SUZ"/>
</dbReference>
<accession>A0A8H5CUY6</accession>
<gene>
    <name evidence="3" type="ORF">D9758_010045</name>
</gene>
<feature type="region of interest" description="Disordered" evidence="1">
    <location>
        <begin position="86"/>
        <end position="213"/>
    </location>
</feature>
<feature type="compositionally biased region" description="Low complexity" evidence="1">
    <location>
        <begin position="129"/>
        <end position="150"/>
    </location>
</feature>
<keyword evidence="4" id="KW-1185">Reference proteome</keyword>
<dbReference type="PANTHER" id="PTHR31796:SF2">
    <property type="entry name" value="SUZ DOMAIN-CONTAINING PROTEIN 1"/>
    <property type="match status" value="1"/>
</dbReference>
<dbReference type="OrthoDB" id="5373615at2759"/>
<dbReference type="PROSITE" id="PS51673">
    <property type="entry name" value="SUZ"/>
    <property type="match status" value="1"/>
</dbReference>
<feature type="compositionally biased region" description="Basic and acidic residues" evidence="1">
    <location>
        <begin position="45"/>
        <end position="58"/>
    </location>
</feature>
<dbReference type="Proteomes" id="UP000559256">
    <property type="component" value="Unassembled WGS sequence"/>
</dbReference>
<name>A0A8H5CUY6_9AGAR</name>
<feature type="compositionally biased region" description="Polar residues" evidence="1">
    <location>
        <begin position="158"/>
        <end position="170"/>
    </location>
</feature>
<evidence type="ECO:0000256" key="1">
    <source>
        <dbReference type="SAM" id="MobiDB-lite"/>
    </source>
</evidence>
<dbReference type="EMBL" id="JAACJM010000088">
    <property type="protein sequence ID" value="KAF5348078.1"/>
    <property type="molecule type" value="Genomic_DNA"/>
</dbReference>
<comment type="caution">
    <text evidence="3">The sequence shown here is derived from an EMBL/GenBank/DDBJ whole genome shotgun (WGS) entry which is preliminary data.</text>
</comment>
<sequence length="213" mass="22801">MALPSSSGSDWDGVQTPEMRRRPVVAVRDDWEDEDEEQDVPNGEVNRKIWEEADRKASEPMPILVASSSSRPVAAPPAAAFQPVLKILKRPQSNPNSPPPTISASTSAESFQEREARYQAARNRIFGESASPSPDSASSSTTSLPLASSISREDRSKASANSPPATSVSRNPRGPESEGGRNSPRGFQGRRSKQPQTQSSCAEVEDTGVASSP</sequence>
<feature type="domain" description="SUZ" evidence="2">
    <location>
        <begin position="60"/>
        <end position="130"/>
    </location>
</feature>
<evidence type="ECO:0000313" key="4">
    <source>
        <dbReference type="Proteomes" id="UP000559256"/>
    </source>
</evidence>
<proteinExistence type="predicted"/>
<protein>
    <recommendedName>
        <fullName evidence="2">SUZ domain-containing protein</fullName>
    </recommendedName>
</protein>